<dbReference type="GO" id="GO:0046061">
    <property type="term" value="P:dATP catabolic process"/>
    <property type="evidence" value="ECO:0007669"/>
    <property type="project" value="TreeGrafter"/>
</dbReference>
<keyword evidence="3" id="KW-0378">Hydrolase</keyword>
<dbReference type="InterPro" id="IPR004518">
    <property type="entry name" value="MazG-like_dom"/>
</dbReference>
<dbReference type="SUPFAM" id="SSF53790">
    <property type="entry name" value="Tetrapyrrole methylase"/>
    <property type="match status" value="1"/>
</dbReference>
<dbReference type="NCBIfam" id="NF007113">
    <property type="entry name" value="PRK09562.1"/>
    <property type="match status" value="1"/>
</dbReference>
<dbReference type="Pfam" id="PF03819">
    <property type="entry name" value="MazG"/>
    <property type="match status" value="2"/>
</dbReference>
<gene>
    <name evidence="3" type="ORF">D4T97_019440</name>
</gene>
<dbReference type="FunFam" id="3.40.1010.10:FF:000008">
    <property type="entry name" value="Similar to nucleoside triphosphate pyrophosphohydrolase, MazG"/>
    <property type="match status" value="1"/>
</dbReference>
<feature type="domain" description="NTP pyrophosphohydrolase MazG-like" evidence="2">
    <location>
        <begin position="392"/>
        <end position="453"/>
    </location>
</feature>
<dbReference type="GO" id="GO:0047429">
    <property type="term" value="F:nucleoside triphosphate diphosphatase activity"/>
    <property type="evidence" value="ECO:0007669"/>
    <property type="project" value="UniProtKB-EC"/>
</dbReference>
<sequence length="488" mass="55339">MMNKIQIAGLGAGDLDQLPLGIYRLLKGADRLFLRTKEHPVVKQLEEEGLSYQSFDDIYEKHDQFEAVYEEITEVLFNEATKRDIIYAVPGHPLIAEKTVQLLLDGSGERGIEVTVEGGQSFLDALFTAVRVDPIDGFQLLDGTSMRPEDIQIRQHIIIGQVYDQMVASDVKLTLMEKYPDDYEITVVTAAGSSGEKISTIPLFELDRQPFLDNLTSVYVPPVITRDLTMKEFSTLRGIIADLRGPNGCPWDKKQTHLSLKKYLIEESYELLDAIDRDDIDDMIEELGDVLLQVMLHAQIGEDDGMFSIDDVLESISEKMIRRHPHVFGETDAENADEVVANWEQIKAEEKGSPLNSMSLLDQIEKGLPALLRAYEVQKAASKVGFDWGNAEEAMKKVREETKEFQEELAKQEGRGQLEELGDLLFAVVNAARLAKIHPEEALQATNEKFYRRFTFIEKKVKESGRPFDDFSLEELDEYWNEAKKQGK</sequence>
<evidence type="ECO:0000259" key="2">
    <source>
        <dbReference type="Pfam" id="PF03819"/>
    </source>
</evidence>
<dbReference type="Pfam" id="PF00590">
    <property type="entry name" value="TP_methylase"/>
    <property type="match status" value="1"/>
</dbReference>
<keyword evidence="4" id="KW-1185">Reference proteome</keyword>
<feature type="domain" description="NTP pyrophosphohydrolase MazG-like" evidence="2">
    <location>
        <begin position="255"/>
        <end position="328"/>
    </location>
</feature>
<comment type="caution">
    <text evidence="3">The sequence shown here is derived from an EMBL/GenBank/DDBJ whole genome shotgun (WGS) entry which is preliminary data.</text>
</comment>
<dbReference type="GO" id="GO:0046052">
    <property type="term" value="P:UTP catabolic process"/>
    <property type="evidence" value="ECO:0007669"/>
    <property type="project" value="TreeGrafter"/>
</dbReference>
<dbReference type="EMBL" id="QYTV02000014">
    <property type="protein sequence ID" value="RST71143.1"/>
    <property type="molecule type" value="Genomic_DNA"/>
</dbReference>
<dbReference type="FunFam" id="1.10.287.1080:FF:000003">
    <property type="entry name" value="Nucleoside triphosphate pyrophosphohydrolase"/>
    <property type="match status" value="1"/>
</dbReference>
<dbReference type="GO" id="GO:0008168">
    <property type="term" value="F:methyltransferase activity"/>
    <property type="evidence" value="ECO:0007669"/>
    <property type="project" value="InterPro"/>
</dbReference>
<dbReference type="InterPro" id="IPR048011">
    <property type="entry name" value="NTP-PPase_MazG-like_C"/>
</dbReference>
<dbReference type="CDD" id="cd11723">
    <property type="entry name" value="YabN_N_like"/>
    <property type="match status" value="1"/>
</dbReference>
<dbReference type="InterPro" id="IPR035996">
    <property type="entry name" value="4pyrrol_Methylase_sf"/>
</dbReference>
<dbReference type="Gene3D" id="1.10.287.1080">
    <property type="entry name" value="MazG-like"/>
    <property type="match status" value="2"/>
</dbReference>
<evidence type="ECO:0000313" key="4">
    <source>
        <dbReference type="Proteomes" id="UP000287156"/>
    </source>
</evidence>
<name>A0A429XTV9_9BACI</name>
<dbReference type="PIRSF" id="PIRSF002845">
    <property type="entry name" value="Ttrprl_mtas_MazG"/>
    <property type="match status" value="1"/>
</dbReference>
<dbReference type="NCBIfam" id="TIGR00444">
    <property type="entry name" value="mazG"/>
    <property type="match status" value="1"/>
</dbReference>
<dbReference type="GO" id="GO:0046047">
    <property type="term" value="P:TTP catabolic process"/>
    <property type="evidence" value="ECO:0007669"/>
    <property type="project" value="TreeGrafter"/>
</dbReference>
<dbReference type="InterPro" id="IPR011551">
    <property type="entry name" value="NTP_PyrPHydrolase_MazG"/>
</dbReference>
<dbReference type="AlphaFoldDB" id="A0A429XTV9"/>
<dbReference type="InterPro" id="IPR048015">
    <property type="entry name" value="NTP-PPase_MazG-like_N"/>
</dbReference>
<dbReference type="FunFam" id="1.10.287.1080:FF:000001">
    <property type="entry name" value="Nucleoside triphosphate pyrophosphohydrolase"/>
    <property type="match status" value="1"/>
</dbReference>
<dbReference type="EC" id="3.6.1.9" evidence="3"/>
<reference evidence="3" key="1">
    <citation type="submission" date="2018-12" db="EMBL/GenBank/DDBJ databases">
        <authorList>
            <person name="Sun L."/>
            <person name="Chen Z."/>
        </authorList>
    </citation>
    <scope>NUCLEOTIDE SEQUENCE [LARGE SCALE GENOMIC DNA]</scope>
    <source>
        <strain evidence="3">3-2-2</strain>
    </source>
</reference>
<evidence type="ECO:0000259" key="1">
    <source>
        <dbReference type="Pfam" id="PF00590"/>
    </source>
</evidence>
<dbReference type="GO" id="GO:0006203">
    <property type="term" value="P:dGTP catabolic process"/>
    <property type="evidence" value="ECO:0007669"/>
    <property type="project" value="TreeGrafter"/>
</dbReference>
<dbReference type="CDD" id="cd11529">
    <property type="entry name" value="NTP-PPase_MazG_Cterm"/>
    <property type="match status" value="1"/>
</dbReference>
<dbReference type="PANTHER" id="PTHR30522">
    <property type="entry name" value="NUCLEOSIDE TRIPHOSPHATE PYROPHOSPHOHYDROLASE"/>
    <property type="match status" value="1"/>
</dbReference>
<dbReference type="InterPro" id="IPR024180">
    <property type="entry name" value="Tetrapyrrole_Mease/MazG_pred"/>
</dbReference>
<dbReference type="GO" id="GO:0046081">
    <property type="term" value="P:dUTP catabolic process"/>
    <property type="evidence" value="ECO:0007669"/>
    <property type="project" value="TreeGrafter"/>
</dbReference>
<dbReference type="PANTHER" id="PTHR30522:SF0">
    <property type="entry name" value="NUCLEOSIDE TRIPHOSPHATE PYROPHOSPHOHYDROLASE"/>
    <property type="match status" value="1"/>
</dbReference>
<dbReference type="Proteomes" id="UP000287156">
    <property type="component" value="Unassembled WGS sequence"/>
</dbReference>
<evidence type="ECO:0000313" key="3">
    <source>
        <dbReference type="EMBL" id="RST71143.1"/>
    </source>
</evidence>
<organism evidence="3 4">
    <name type="scientific">Siminovitchia acidinfaciens</name>
    <dbReference type="NCBI Taxonomy" id="2321395"/>
    <lineage>
        <taxon>Bacteria</taxon>
        <taxon>Bacillati</taxon>
        <taxon>Bacillota</taxon>
        <taxon>Bacilli</taxon>
        <taxon>Bacillales</taxon>
        <taxon>Bacillaceae</taxon>
        <taxon>Siminovitchia</taxon>
    </lineage>
</organism>
<proteinExistence type="predicted"/>
<feature type="domain" description="Tetrapyrrole methylase" evidence="1">
    <location>
        <begin position="4"/>
        <end position="206"/>
    </location>
</feature>
<dbReference type="GO" id="GO:0046076">
    <property type="term" value="P:dTTP catabolic process"/>
    <property type="evidence" value="ECO:0007669"/>
    <property type="project" value="TreeGrafter"/>
</dbReference>
<dbReference type="InterPro" id="IPR014777">
    <property type="entry name" value="4pyrrole_Mease_sub1"/>
</dbReference>
<dbReference type="OrthoDB" id="9808939at2"/>
<dbReference type="CDD" id="cd11528">
    <property type="entry name" value="NTP-PPase_MazG_Nterm"/>
    <property type="match status" value="1"/>
</dbReference>
<protein>
    <submittedName>
        <fullName evidence="3">Nucleoside triphosphate pyrophosphohydrolase</fullName>
        <ecNumber evidence="3">3.6.1.9</ecNumber>
    </submittedName>
</protein>
<dbReference type="SUPFAM" id="SSF101386">
    <property type="entry name" value="all-alpha NTP pyrophosphatases"/>
    <property type="match status" value="2"/>
</dbReference>
<dbReference type="GO" id="GO:0006950">
    <property type="term" value="P:response to stress"/>
    <property type="evidence" value="ECO:0007669"/>
    <property type="project" value="UniProtKB-ARBA"/>
</dbReference>
<dbReference type="InterPro" id="IPR000878">
    <property type="entry name" value="4pyrrol_Mease"/>
</dbReference>
<accession>A0A429XTV9</accession>
<dbReference type="InterPro" id="IPR035013">
    <property type="entry name" value="YabN_N"/>
</dbReference>
<dbReference type="Gene3D" id="3.40.1010.10">
    <property type="entry name" value="Cobalt-precorrin-4 Transmethylase, Domain 1"/>
    <property type="match status" value="1"/>
</dbReference>